<dbReference type="RefSeq" id="WP_207683188.1">
    <property type="nucleotide sequence ID" value="NZ_CP061800.1"/>
</dbReference>
<dbReference type="SUPFAM" id="SSF55073">
    <property type="entry name" value="Nucleotide cyclase"/>
    <property type="match status" value="1"/>
</dbReference>
<evidence type="ECO:0000259" key="4">
    <source>
        <dbReference type="PROSITE" id="PS50113"/>
    </source>
</evidence>
<protein>
    <recommendedName>
        <fullName evidence="1">diguanylate cyclase</fullName>
        <ecNumber evidence="1">2.7.7.65</ecNumber>
    </recommendedName>
</protein>
<dbReference type="KEGG" id="dmm:dnm_044570"/>
<dbReference type="InterPro" id="IPR043128">
    <property type="entry name" value="Rev_trsase/Diguanyl_cyclase"/>
</dbReference>
<evidence type="ECO:0000259" key="5">
    <source>
        <dbReference type="PROSITE" id="PS50887"/>
    </source>
</evidence>
<evidence type="ECO:0000259" key="3">
    <source>
        <dbReference type="PROSITE" id="PS50112"/>
    </source>
</evidence>
<dbReference type="Gene3D" id="3.30.70.270">
    <property type="match status" value="1"/>
</dbReference>
<dbReference type="Gene3D" id="3.30.450.20">
    <property type="entry name" value="PAS domain"/>
    <property type="match status" value="1"/>
</dbReference>
<dbReference type="InterPro" id="IPR050469">
    <property type="entry name" value="Diguanylate_Cyclase"/>
</dbReference>
<evidence type="ECO:0000256" key="2">
    <source>
        <dbReference type="ARBA" id="ARBA00034247"/>
    </source>
</evidence>
<reference evidence="6" key="1">
    <citation type="journal article" date="2021" name="Microb. Physiol.">
        <title>Proteogenomic Insights into the Physiology of Marine, Sulfate-Reducing, Filamentous Desulfonema limicola and Desulfonema magnum.</title>
        <authorList>
            <person name="Schnaars V."/>
            <person name="Wohlbrand L."/>
            <person name="Scheve S."/>
            <person name="Hinrichs C."/>
            <person name="Reinhardt R."/>
            <person name="Rabus R."/>
        </authorList>
    </citation>
    <scope>NUCLEOTIDE SEQUENCE</scope>
    <source>
        <strain evidence="6">4be13</strain>
    </source>
</reference>
<evidence type="ECO:0000313" key="7">
    <source>
        <dbReference type="Proteomes" id="UP000663722"/>
    </source>
</evidence>
<feature type="domain" description="GGDEF" evidence="5">
    <location>
        <begin position="168"/>
        <end position="306"/>
    </location>
</feature>
<keyword evidence="7" id="KW-1185">Reference proteome</keyword>
<dbReference type="InterPro" id="IPR029787">
    <property type="entry name" value="Nucleotide_cyclase"/>
</dbReference>
<dbReference type="EMBL" id="CP061800">
    <property type="protein sequence ID" value="QTA88412.1"/>
    <property type="molecule type" value="Genomic_DNA"/>
</dbReference>
<feature type="domain" description="PAC" evidence="4">
    <location>
        <begin position="85"/>
        <end position="136"/>
    </location>
</feature>
<name>A0A975BNB6_9BACT</name>
<dbReference type="PROSITE" id="PS50112">
    <property type="entry name" value="PAS"/>
    <property type="match status" value="1"/>
</dbReference>
<dbReference type="InterPro" id="IPR000160">
    <property type="entry name" value="GGDEF_dom"/>
</dbReference>
<dbReference type="FunFam" id="3.30.70.270:FF:000001">
    <property type="entry name" value="Diguanylate cyclase domain protein"/>
    <property type="match status" value="1"/>
</dbReference>
<dbReference type="InterPro" id="IPR000700">
    <property type="entry name" value="PAS-assoc_C"/>
</dbReference>
<dbReference type="PANTHER" id="PTHR45138:SF9">
    <property type="entry name" value="DIGUANYLATE CYCLASE DGCM-RELATED"/>
    <property type="match status" value="1"/>
</dbReference>
<sequence length="311" mass="35633">MKLSDLNEKDFLKDMVSLCPDSIIGVNRKGIIIIFNQAAEKLMGYKREHIINLAHITEIYNSMERARLIKKKLYSSEFGGKGQLEGFESEIVHRNGQKIPIRLSATLIFKHGQEVGSVGFFHDLTFRKQMEARLRELSITDSLSGLFNQRYFYSILTEEMLRSRENQCPLSLICFDIDNFKCCNDRLGHLEGDNIIRMVGHILRDTLRHKDTAFRYGGDEFMVLLPGTDLNNARFLAERIRKAFNSQCSFCSVWDKDTFSEQVTLSLGVAQFNPEEVTDTFVKRADLAMYEAKRASGDQTVEAGIQIGKYK</sequence>
<comment type="catalytic activity">
    <reaction evidence="2">
        <text>2 GTP = 3',3'-c-di-GMP + 2 diphosphate</text>
        <dbReference type="Rhea" id="RHEA:24898"/>
        <dbReference type="ChEBI" id="CHEBI:33019"/>
        <dbReference type="ChEBI" id="CHEBI:37565"/>
        <dbReference type="ChEBI" id="CHEBI:58805"/>
        <dbReference type="EC" id="2.7.7.65"/>
    </reaction>
</comment>
<dbReference type="Proteomes" id="UP000663722">
    <property type="component" value="Chromosome"/>
</dbReference>
<gene>
    <name evidence="6" type="ORF">dnm_044570</name>
</gene>
<accession>A0A975BNB6</accession>
<organism evidence="6 7">
    <name type="scientific">Desulfonema magnum</name>
    <dbReference type="NCBI Taxonomy" id="45655"/>
    <lineage>
        <taxon>Bacteria</taxon>
        <taxon>Pseudomonadati</taxon>
        <taxon>Thermodesulfobacteriota</taxon>
        <taxon>Desulfobacteria</taxon>
        <taxon>Desulfobacterales</taxon>
        <taxon>Desulfococcaceae</taxon>
        <taxon>Desulfonema</taxon>
    </lineage>
</organism>
<dbReference type="Pfam" id="PF13426">
    <property type="entry name" value="PAS_9"/>
    <property type="match status" value="1"/>
</dbReference>
<dbReference type="PROSITE" id="PS50113">
    <property type="entry name" value="PAC"/>
    <property type="match status" value="1"/>
</dbReference>
<proteinExistence type="predicted"/>
<dbReference type="NCBIfam" id="TIGR00254">
    <property type="entry name" value="GGDEF"/>
    <property type="match status" value="1"/>
</dbReference>
<dbReference type="Pfam" id="PF00990">
    <property type="entry name" value="GGDEF"/>
    <property type="match status" value="1"/>
</dbReference>
<dbReference type="PANTHER" id="PTHR45138">
    <property type="entry name" value="REGULATORY COMPONENTS OF SENSORY TRANSDUCTION SYSTEM"/>
    <property type="match status" value="1"/>
</dbReference>
<dbReference type="GO" id="GO:0052621">
    <property type="term" value="F:diguanylate cyclase activity"/>
    <property type="evidence" value="ECO:0007669"/>
    <property type="project" value="UniProtKB-EC"/>
</dbReference>
<evidence type="ECO:0000256" key="1">
    <source>
        <dbReference type="ARBA" id="ARBA00012528"/>
    </source>
</evidence>
<dbReference type="EC" id="2.7.7.65" evidence="1"/>
<dbReference type="SMART" id="SM00091">
    <property type="entry name" value="PAS"/>
    <property type="match status" value="1"/>
</dbReference>
<dbReference type="CDD" id="cd01949">
    <property type="entry name" value="GGDEF"/>
    <property type="match status" value="1"/>
</dbReference>
<dbReference type="CDD" id="cd00130">
    <property type="entry name" value="PAS"/>
    <property type="match status" value="1"/>
</dbReference>
<dbReference type="NCBIfam" id="TIGR00229">
    <property type="entry name" value="sensory_box"/>
    <property type="match status" value="1"/>
</dbReference>
<evidence type="ECO:0000313" key="6">
    <source>
        <dbReference type="EMBL" id="QTA88412.1"/>
    </source>
</evidence>
<dbReference type="InterPro" id="IPR000014">
    <property type="entry name" value="PAS"/>
</dbReference>
<dbReference type="SMART" id="SM00267">
    <property type="entry name" value="GGDEF"/>
    <property type="match status" value="1"/>
</dbReference>
<dbReference type="PROSITE" id="PS50887">
    <property type="entry name" value="GGDEF"/>
    <property type="match status" value="1"/>
</dbReference>
<dbReference type="AlphaFoldDB" id="A0A975BNB6"/>
<dbReference type="InterPro" id="IPR035965">
    <property type="entry name" value="PAS-like_dom_sf"/>
</dbReference>
<dbReference type="SUPFAM" id="SSF55785">
    <property type="entry name" value="PYP-like sensor domain (PAS domain)"/>
    <property type="match status" value="1"/>
</dbReference>
<feature type="domain" description="PAS" evidence="3">
    <location>
        <begin position="8"/>
        <end position="68"/>
    </location>
</feature>